<dbReference type="Proteomes" id="UP000608594">
    <property type="component" value="Unassembled WGS sequence"/>
</dbReference>
<keyword evidence="3 6" id="KW-0812">Transmembrane</keyword>
<dbReference type="InterPro" id="IPR044878">
    <property type="entry name" value="UbiA_sf"/>
</dbReference>
<dbReference type="RefSeq" id="WP_187791679.1">
    <property type="nucleotide sequence ID" value="NZ_JACOQL010000001.1"/>
</dbReference>
<reference evidence="7" key="1">
    <citation type="submission" date="2020-08" db="EMBL/GenBank/DDBJ databases">
        <title>Paracoccus amoyensis sp. nov., isolated from the surface seawater at coast of Xiamen, Fujian.</title>
        <authorList>
            <person name="Lyu L."/>
        </authorList>
    </citation>
    <scope>NUCLEOTIDE SEQUENCE</scope>
    <source>
        <strain evidence="7">11-3</strain>
    </source>
</reference>
<keyword evidence="5 6" id="KW-0472">Membrane</keyword>
<dbReference type="GO" id="GO:0016765">
    <property type="term" value="F:transferase activity, transferring alkyl or aryl (other than methyl) groups"/>
    <property type="evidence" value="ECO:0007669"/>
    <property type="project" value="InterPro"/>
</dbReference>
<feature type="transmembrane region" description="Helical" evidence="6">
    <location>
        <begin position="47"/>
        <end position="68"/>
    </location>
</feature>
<evidence type="ECO:0000256" key="2">
    <source>
        <dbReference type="ARBA" id="ARBA00022475"/>
    </source>
</evidence>
<feature type="transmembrane region" description="Helical" evidence="6">
    <location>
        <begin position="248"/>
        <end position="269"/>
    </location>
</feature>
<name>A0A926JAX0_9RHOB</name>
<organism evidence="7 8">
    <name type="scientific">Paracoccus amoyensis</name>
    <dbReference type="NCBI Taxonomy" id="2760093"/>
    <lineage>
        <taxon>Bacteria</taxon>
        <taxon>Pseudomonadati</taxon>
        <taxon>Pseudomonadota</taxon>
        <taxon>Alphaproteobacteria</taxon>
        <taxon>Rhodobacterales</taxon>
        <taxon>Paracoccaceae</taxon>
        <taxon>Paracoccus</taxon>
    </lineage>
</organism>
<dbReference type="AlphaFoldDB" id="A0A926JAX0"/>
<keyword evidence="8" id="KW-1185">Reference proteome</keyword>
<feature type="transmembrane region" description="Helical" evidence="6">
    <location>
        <begin position="224"/>
        <end position="242"/>
    </location>
</feature>
<feature type="transmembrane region" description="Helical" evidence="6">
    <location>
        <begin position="179"/>
        <end position="196"/>
    </location>
</feature>
<gene>
    <name evidence="7" type="ORF">H4P12_00700</name>
</gene>
<dbReference type="EMBL" id="JACOQL010000001">
    <property type="protein sequence ID" value="MBC9245260.1"/>
    <property type="molecule type" value="Genomic_DNA"/>
</dbReference>
<keyword evidence="4 6" id="KW-1133">Transmembrane helix</keyword>
<feature type="transmembrane region" description="Helical" evidence="6">
    <location>
        <begin position="281"/>
        <end position="300"/>
    </location>
</feature>
<accession>A0A926JAX0</accession>
<evidence type="ECO:0000313" key="8">
    <source>
        <dbReference type="Proteomes" id="UP000608594"/>
    </source>
</evidence>
<evidence type="ECO:0000256" key="3">
    <source>
        <dbReference type="ARBA" id="ARBA00022692"/>
    </source>
</evidence>
<dbReference type="InterPro" id="IPR000537">
    <property type="entry name" value="UbiA_prenyltransferase"/>
</dbReference>
<feature type="transmembrane region" description="Helical" evidence="6">
    <location>
        <begin position="21"/>
        <end position="41"/>
    </location>
</feature>
<evidence type="ECO:0000256" key="6">
    <source>
        <dbReference type="SAM" id="Phobius"/>
    </source>
</evidence>
<evidence type="ECO:0000256" key="4">
    <source>
        <dbReference type="ARBA" id="ARBA00022989"/>
    </source>
</evidence>
<sequence>MTKSIVRRLWIYQAERFPLQKTVPLLAVFSAASIAVSATLADRPLPGIGAFATGFILAIAIFFQMRVCDEHKDLEDDFRYRPDRPIPRGLVSLRLVFALGLLSALVAVVAAWIWHPQVLWLLALVWLWLGLMTVEFGAPAFLKARPVLYLVSHMAIMPLIDLLLTGIEWVPAGSMSPHLWLFLALSFVNGCVLEIGRKLWAPENEIPGVETYSGLWGPRTATRIWLGCVALSYLLLIGVGFATGNPLINAATGALGFAIILNAAFRYIHNPTPQAQKTVDNVAGLWVFLCYAVAGFAPLVSRLFS</sequence>
<keyword evidence="2" id="KW-1003">Cell membrane</keyword>
<dbReference type="Pfam" id="PF01040">
    <property type="entry name" value="UbiA"/>
    <property type="match status" value="1"/>
</dbReference>
<comment type="subcellular location">
    <subcellularLocation>
        <location evidence="1">Membrane</location>
        <topology evidence="1">Multi-pass membrane protein</topology>
    </subcellularLocation>
</comment>
<protein>
    <submittedName>
        <fullName evidence="7">UbiA family prenyltransferase</fullName>
    </submittedName>
</protein>
<dbReference type="GO" id="GO:0016020">
    <property type="term" value="C:membrane"/>
    <property type="evidence" value="ECO:0007669"/>
    <property type="project" value="UniProtKB-SubCell"/>
</dbReference>
<evidence type="ECO:0000256" key="5">
    <source>
        <dbReference type="ARBA" id="ARBA00023136"/>
    </source>
</evidence>
<feature type="transmembrane region" description="Helical" evidence="6">
    <location>
        <begin position="120"/>
        <end position="142"/>
    </location>
</feature>
<feature type="transmembrane region" description="Helical" evidence="6">
    <location>
        <begin position="147"/>
        <end position="167"/>
    </location>
</feature>
<comment type="caution">
    <text evidence="7">The sequence shown here is derived from an EMBL/GenBank/DDBJ whole genome shotgun (WGS) entry which is preliminary data.</text>
</comment>
<feature type="transmembrane region" description="Helical" evidence="6">
    <location>
        <begin position="89"/>
        <end position="114"/>
    </location>
</feature>
<proteinExistence type="predicted"/>
<dbReference type="Gene3D" id="1.10.357.140">
    <property type="entry name" value="UbiA prenyltransferase"/>
    <property type="match status" value="1"/>
</dbReference>
<evidence type="ECO:0000256" key="1">
    <source>
        <dbReference type="ARBA" id="ARBA00004141"/>
    </source>
</evidence>
<evidence type="ECO:0000313" key="7">
    <source>
        <dbReference type="EMBL" id="MBC9245260.1"/>
    </source>
</evidence>